<dbReference type="PANTHER" id="PTHR35802:SF1">
    <property type="entry name" value="PROTEASE SYNTHASE AND SPORULATION PROTEIN PAI 2"/>
    <property type="match status" value="1"/>
</dbReference>
<dbReference type="PIRSF" id="PIRSF010372">
    <property type="entry name" value="PaiB"/>
    <property type="match status" value="1"/>
</dbReference>
<dbReference type="RefSeq" id="WP_209767934.1">
    <property type="nucleotide sequence ID" value="NZ_JAGINP010000013.1"/>
</dbReference>
<dbReference type="Gene3D" id="2.30.110.10">
    <property type="entry name" value="Electron Transport, Fmn-binding Protein, Chain A"/>
    <property type="match status" value="1"/>
</dbReference>
<dbReference type="Proteomes" id="UP000781958">
    <property type="component" value="Unassembled WGS sequence"/>
</dbReference>
<dbReference type="EMBL" id="JAGINP010000013">
    <property type="protein sequence ID" value="MBP2293998.1"/>
    <property type="molecule type" value="Genomic_DNA"/>
</dbReference>
<accession>A0ABS4SN55</accession>
<dbReference type="InterPro" id="IPR012349">
    <property type="entry name" value="Split_barrel_FMN-bd"/>
</dbReference>
<evidence type="ECO:0000256" key="1">
    <source>
        <dbReference type="SAM" id="MobiDB-lite"/>
    </source>
</evidence>
<dbReference type="SUPFAM" id="SSF50475">
    <property type="entry name" value="FMN-binding split barrel"/>
    <property type="match status" value="1"/>
</dbReference>
<feature type="compositionally biased region" description="Basic and acidic residues" evidence="1">
    <location>
        <begin position="174"/>
        <end position="191"/>
    </location>
</feature>
<sequence>MYIPPAFLETDLPFIHETMRAAGLANLVTATAGGLICTPLPLLLDEREGEMGTLYGHVAKANPQWREPPTMDAMAVFMGPDAYVTPSWYESKARDGKVVPTWNYVAVHAYGPVEFFEDADRLLGLVTRLTERHEAARPQPWAVADAPPDFIRAQLRGIVGLRLPITRIDAKRKMSQNRKAEDHAGVVRGLEEAAGDPKAQAAARLMRNREIPDALP</sequence>
<dbReference type="InterPro" id="IPR007396">
    <property type="entry name" value="TR_PAI2-type"/>
</dbReference>
<feature type="region of interest" description="Disordered" evidence="1">
    <location>
        <begin position="174"/>
        <end position="201"/>
    </location>
</feature>
<dbReference type="PANTHER" id="PTHR35802">
    <property type="entry name" value="PROTEASE SYNTHASE AND SPORULATION PROTEIN PAI 2"/>
    <property type="match status" value="1"/>
</dbReference>
<dbReference type="Pfam" id="PF04299">
    <property type="entry name" value="FMN_bind_2"/>
    <property type="match status" value="1"/>
</dbReference>
<protein>
    <submittedName>
        <fullName evidence="2">Transcriptional regulator</fullName>
    </submittedName>
</protein>
<organism evidence="2 3">
    <name type="scientific">Azospirillum rugosum</name>
    <dbReference type="NCBI Taxonomy" id="416170"/>
    <lineage>
        <taxon>Bacteria</taxon>
        <taxon>Pseudomonadati</taxon>
        <taxon>Pseudomonadota</taxon>
        <taxon>Alphaproteobacteria</taxon>
        <taxon>Rhodospirillales</taxon>
        <taxon>Azospirillaceae</taxon>
        <taxon>Azospirillum</taxon>
    </lineage>
</organism>
<proteinExistence type="predicted"/>
<keyword evidence="3" id="KW-1185">Reference proteome</keyword>
<evidence type="ECO:0000313" key="2">
    <source>
        <dbReference type="EMBL" id="MBP2293998.1"/>
    </source>
</evidence>
<reference evidence="2 3" key="1">
    <citation type="submission" date="2021-03" db="EMBL/GenBank/DDBJ databases">
        <title>Genomic Encyclopedia of Type Strains, Phase III (KMG-III): the genomes of soil and plant-associated and newly described type strains.</title>
        <authorList>
            <person name="Whitman W."/>
        </authorList>
    </citation>
    <scope>NUCLEOTIDE SEQUENCE [LARGE SCALE GENOMIC DNA]</scope>
    <source>
        <strain evidence="2 3">IMMIB AFH-6</strain>
    </source>
</reference>
<comment type="caution">
    <text evidence="2">The sequence shown here is derived from an EMBL/GenBank/DDBJ whole genome shotgun (WGS) entry which is preliminary data.</text>
</comment>
<gene>
    <name evidence="2" type="ORF">J2851_003783</name>
</gene>
<name>A0ABS4SN55_9PROT</name>
<evidence type="ECO:0000313" key="3">
    <source>
        <dbReference type="Proteomes" id="UP000781958"/>
    </source>
</evidence>